<feature type="compositionally biased region" description="Low complexity" evidence="1">
    <location>
        <begin position="58"/>
        <end position="71"/>
    </location>
</feature>
<feature type="region of interest" description="Disordered" evidence="1">
    <location>
        <begin position="1"/>
        <end position="28"/>
    </location>
</feature>
<feature type="compositionally biased region" description="Polar residues" evidence="1">
    <location>
        <begin position="10"/>
        <end position="19"/>
    </location>
</feature>
<proteinExistence type="predicted"/>
<sequence>MSDRKGLLSQELSGSSTTGGVQGLRRVSFGRERNHAEIKKIFSQEREAMSRSTIFGCSPPVRSSNPVPSDSKFLTHPHPNTFPSLQDSSN</sequence>
<dbReference type="EMBL" id="CP151506">
    <property type="protein sequence ID" value="WZN62907.1"/>
    <property type="molecule type" value="Genomic_DNA"/>
</dbReference>
<name>A0AAX4P9K6_9CHLO</name>
<feature type="region of interest" description="Disordered" evidence="1">
    <location>
        <begin position="54"/>
        <end position="90"/>
    </location>
</feature>
<feature type="compositionally biased region" description="Polar residues" evidence="1">
    <location>
        <begin position="81"/>
        <end position="90"/>
    </location>
</feature>
<reference evidence="2 3" key="1">
    <citation type="submission" date="2024-03" db="EMBL/GenBank/DDBJ databases">
        <title>Complete genome sequence of the green alga Chloropicon roscoffensis RCC1871.</title>
        <authorList>
            <person name="Lemieux C."/>
            <person name="Pombert J.-F."/>
            <person name="Otis C."/>
            <person name="Turmel M."/>
        </authorList>
    </citation>
    <scope>NUCLEOTIDE SEQUENCE [LARGE SCALE GENOMIC DNA]</scope>
    <source>
        <strain evidence="2 3">RCC1871</strain>
    </source>
</reference>
<evidence type="ECO:0000313" key="2">
    <source>
        <dbReference type="EMBL" id="WZN62907.1"/>
    </source>
</evidence>
<dbReference type="AlphaFoldDB" id="A0AAX4P9K6"/>
<organism evidence="2 3">
    <name type="scientific">Chloropicon roscoffensis</name>
    <dbReference type="NCBI Taxonomy" id="1461544"/>
    <lineage>
        <taxon>Eukaryota</taxon>
        <taxon>Viridiplantae</taxon>
        <taxon>Chlorophyta</taxon>
        <taxon>Chloropicophyceae</taxon>
        <taxon>Chloropicales</taxon>
        <taxon>Chloropicaceae</taxon>
        <taxon>Chloropicon</taxon>
    </lineage>
</organism>
<keyword evidence="3" id="KW-1185">Reference proteome</keyword>
<dbReference type="Proteomes" id="UP001472866">
    <property type="component" value="Chromosome 06"/>
</dbReference>
<evidence type="ECO:0000313" key="3">
    <source>
        <dbReference type="Proteomes" id="UP001472866"/>
    </source>
</evidence>
<evidence type="ECO:0000256" key="1">
    <source>
        <dbReference type="SAM" id="MobiDB-lite"/>
    </source>
</evidence>
<accession>A0AAX4P9K6</accession>
<gene>
    <name evidence="2" type="ORF">HKI87_06g44520</name>
</gene>
<protein>
    <submittedName>
        <fullName evidence="2">Uncharacterized protein</fullName>
    </submittedName>
</protein>